<keyword evidence="1" id="KW-1185">Reference proteome</keyword>
<dbReference type="InParanoid" id="A0A6J2YSE8"/>
<sequence length="610" mass="71294">MTSEIQIVESQTSLPDQLIIKSSSSSTKSTGGAKAKLIRSHIPVKKCGPQQLMKKLKPKTPLVKRYFTSGHDINEKNRREATDEPSPFQYPKDLEVFAHKVMTKAWRNDVRLKELKMSCFKKPSHKDRQKRDLLNRLYVEEPKLMDVKTILELAPEYFKIVEGRPIPDHLDIRQYIETVRESLRTKIINGYREDDIMLIEENILLEQKIIDTIRDNYDKYVNAFEEFLYRDHTSSMKLLKDSEIAAQEAYDKYSEYKTVLKKFGAIRSSIYNSEEKWRNCQMYEKFLFLVSPFSWRVQRFSSKYGSDTTEEEMDEHLFLKYQLSQEEHEMSLTNLLDQFKDKKDEVQVPELYFTSAEQLIDVFRFMEMQNLNSLLHSEELAVPLEQVRDGMREAEAMFDEEINNLQEMIDKLEGGISWEEERAKYLEDLALKLIGNEFKNLIMADEVLNLHVFVEDVYETRIGPNDANLGMAEMMRAIETKYRNELLAMDKVPAEQVAMLERGCYAEQMMMMRLAEKAAKQYSELQRVTSKLNKAFAPPFVKVGGKELKKRSPPHERRLQQVVQQRDLTPGEAEYLDYFTDFCKYADDPKDYGIDVTGIPGGSSAEENVH</sequence>
<dbReference type="Proteomes" id="UP000504635">
    <property type="component" value="Unplaced"/>
</dbReference>
<dbReference type="KEGG" id="soy:115890177"/>
<reference evidence="2" key="1">
    <citation type="submission" date="2025-08" db="UniProtKB">
        <authorList>
            <consortium name="RefSeq"/>
        </authorList>
    </citation>
    <scope>IDENTIFICATION</scope>
    <source>
        <tissue evidence="2">Gonads</tissue>
    </source>
</reference>
<protein>
    <submittedName>
        <fullName evidence="2">Uncharacterized protein LOC115890177 isoform X1</fullName>
    </submittedName>
</protein>
<proteinExistence type="predicted"/>
<dbReference type="PANTHER" id="PTHR21683:SF3">
    <property type="entry name" value="CILIA AND FLAGELLA ASSOCIATED PROTEIN 100"/>
    <property type="match status" value="1"/>
</dbReference>
<organism evidence="1 2">
    <name type="scientific">Sitophilus oryzae</name>
    <name type="common">Rice weevil</name>
    <name type="synonym">Curculio oryzae</name>
    <dbReference type="NCBI Taxonomy" id="7048"/>
    <lineage>
        <taxon>Eukaryota</taxon>
        <taxon>Metazoa</taxon>
        <taxon>Ecdysozoa</taxon>
        <taxon>Arthropoda</taxon>
        <taxon>Hexapoda</taxon>
        <taxon>Insecta</taxon>
        <taxon>Pterygota</taxon>
        <taxon>Neoptera</taxon>
        <taxon>Endopterygota</taxon>
        <taxon>Coleoptera</taxon>
        <taxon>Polyphaga</taxon>
        <taxon>Cucujiformia</taxon>
        <taxon>Curculionidae</taxon>
        <taxon>Dryophthorinae</taxon>
        <taxon>Sitophilus</taxon>
    </lineage>
</organism>
<dbReference type="OrthoDB" id="10264063at2759"/>
<accession>A0A6J2YSE8</accession>
<dbReference type="RefSeq" id="XP_030766199.1">
    <property type="nucleotide sequence ID" value="XM_030910339.1"/>
</dbReference>
<gene>
    <name evidence="2" type="primary">LOC115890177</name>
</gene>
<name>A0A6J2YSE8_SITOR</name>
<evidence type="ECO:0000313" key="2">
    <source>
        <dbReference type="RefSeq" id="XP_030766199.1"/>
    </source>
</evidence>
<evidence type="ECO:0000313" key="1">
    <source>
        <dbReference type="Proteomes" id="UP000504635"/>
    </source>
</evidence>
<dbReference type="GeneID" id="115890177"/>
<dbReference type="AlphaFoldDB" id="A0A6J2YSE8"/>
<dbReference type="InterPro" id="IPR051147">
    <property type="entry name" value="CFAP_domain-containing"/>
</dbReference>
<dbReference type="PANTHER" id="PTHR21683">
    <property type="entry name" value="COILED-COIL DOMAIN-CONTAINING PROTEIN 42 LIKE-2-LIKE-RELATED"/>
    <property type="match status" value="1"/>
</dbReference>